<feature type="domain" description="Cyclic nucleotide-binding" evidence="11">
    <location>
        <begin position="878"/>
        <end position="921"/>
    </location>
</feature>
<evidence type="ECO:0000313" key="13">
    <source>
        <dbReference type="Proteomes" id="UP001146120"/>
    </source>
</evidence>
<dbReference type="Gene3D" id="1.10.287.630">
    <property type="entry name" value="Helix hairpin bin"/>
    <property type="match status" value="2"/>
</dbReference>
<feature type="compositionally biased region" description="Basic residues" evidence="9">
    <location>
        <begin position="1461"/>
        <end position="1477"/>
    </location>
</feature>
<feature type="domain" description="Cyclic nucleotide-binding" evidence="11">
    <location>
        <begin position="266"/>
        <end position="364"/>
    </location>
</feature>
<keyword evidence="5" id="KW-0406">Ion transport</keyword>
<comment type="subcellular location">
    <subcellularLocation>
        <location evidence="1">Membrane</location>
        <topology evidence="1">Multi-pass membrane protein</topology>
    </subcellularLocation>
</comment>
<dbReference type="Gene3D" id="1.10.287.70">
    <property type="match status" value="3"/>
</dbReference>
<feature type="transmembrane region" description="Helical" evidence="10">
    <location>
        <begin position="655"/>
        <end position="676"/>
    </location>
</feature>
<feature type="region of interest" description="Disordered" evidence="9">
    <location>
        <begin position="1461"/>
        <end position="1481"/>
    </location>
</feature>
<feature type="compositionally biased region" description="Low complexity" evidence="9">
    <location>
        <begin position="444"/>
        <end position="461"/>
    </location>
</feature>
<feature type="transmembrane region" description="Helical" evidence="10">
    <location>
        <begin position="1244"/>
        <end position="1263"/>
    </location>
</feature>
<dbReference type="Proteomes" id="UP001146120">
    <property type="component" value="Unassembled WGS sequence"/>
</dbReference>
<dbReference type="PROSITE" id="PS50042">
    <property type="entry name" value="CNMP_BINDING_3"/>
    <property type="match status" value="4"/>
</dbReference>
<feature type="domain" description="Cyclic nucleotide-binding" evidence="11">
    <location>
        <begin position="1824"/>
        <end position="1914"/>
    </location>
</feature>
<evidence type="ECO:0000256" key="9">
    <source>
        <dbReference type="SAM" id="MobiDB-lite"/>
    </source>
</evidence>
<keyword evidence="13" id="KW-1185">Reference proteome</keyword>
<dbReference type="CDD" id="cd00038">
    <property type="entry name" value="CAP_ED"/>
    <property type="match status" value="4"/>
</dbReference>
<protein>
    <recommendedName>
        <fullName evidence="11">Cyclic nucleotide-binding domain-containing protein</fullName>
    </recommendedName>
</protein>
<gene>
    <name evidence="12" type="ORF">N0F65_005383</name>
</gene>
<proteinExistence type="predicted"/>
<evidence type="ECO:0000259" key="11">
    <source>
        <dbReference type="PROSITE" id="PS50042"/>
    </source>
</evidence>
<evidence type="ECO:0000256" key="4">
    <source>
        <dbReference type="ARBA" id="ARBA00022989"/>
    </source>
</evidence>
<reference evidence="12" key="1">
    <citation type="submission" date="2022-11" db="EMBL/GenBank/DDBJ databases">
        <authorList>
            <person name="Morgan W.R."/>
            <person name="Tartar A."/>
        </authorList>
    </citation>
    <scope>NUCLEOTIDE SEQUENCE</scope>
    <source>
        <strain evidence="12">ARSEF 373</strain>
    </source>
</reference>
<evidence type="ECO:0000256" key="8">
    <source>
        <dbReference type="ARBA" id="ARBA00023303"/>
    </source>
</evidence>
<dbReference type="EMBL" id="DAKRPA010000081">
    <property type="protein sequence ID" value="DAZ99511.1"/>
    <property type="molecule type" value="Genomic_DNA"/>
</dbReference>
<accession>A0AAV2YYN9</accession>
<comment type="caution">
    <text evidence="12">The sequence shown here is derived from an EMBL/GenBank/DDBJ whole genome shotgun (WGS) entry which is preliminary data.</text>
</comment>
<dbReference type="SUPFAM" id="SSF51206">
    <property type="entry name" value="cAMP-binding domain-like"/>
    <property type="match status" value="4"/>
</dbReference>
<evidence type="ECO:0000256" key="7">
    <source>
        <dbReference type="ARBA" id="ARBA00023286"/>
    </source>
</evidence>
<feature type="domain" description="Cyclic nucleotide-binding" evidence="11">
    <location>
        <begin position="1326"/>
        <end position="1387"/>
    </location>
</feature>
<dbReference type="Pfam" id="PF00027">
    <property type="entry name" value="cNMP_binding"/>
    <property type="match status" value="3"/>
</dbReference>
<sequence>MLILIAPAFAGFSKSGRPDWKALSKIVTRTPRLWLDLVILMPFSVIMRLPPTWNISVAVLEVHKLLRVLKLRQYASVVEDIYAKHFVTLKLLKMLSVTILLSHFVACARFSLVDNVDDDHNEWLPHRDQPRTPQTQYLMSLFWAFGLLTGLFEGELPHTIIEFTFTIFVALCGFGLFTYLCATFFMITRSEAGYTATTEARINQFKHILAFHRVPLNLQDQAIEYLKNYYTYADANDREAIRLLCPSITKDIQVALLKDTIASIPFFVGCNEQFIIAITSLLEMVALPANTVIFEAGAAGDSMYIVNSGVVHVIVGGTKVADLRKGSCFGEMAIFLDCPRTATVVTATYCTIYKLLRLNAERVLEGYPHYAKSIPKKVEALTKSIGLLKQKTNALSRRSSLLGNEYDGEGSGSMQGIASFIRQAIAKQKTRARLGGEAAADSAGRSVGRSTGRSTGRRNSVQKSTGRRNSLQPIESERRLSISAARGDSERLRFLRLYVVKSIPDQLIRLLPKQAVDPTSMHRMWWICALQVVLVVNWIMLPLQLAFVLLDTPSWITTAINAACDVILWLDIYWSFAIAYMEQSEKVIDVRCTARRYVRRGFLLDILCAFPWDHFPVTVARRELLRLPRLVRVWRIGGHYAEVDAFLRIENKHRLALFALLLVMLFHITACLYFSVTYIEPFSDAVNAWLPSLRPLNSSWYLDGGHQLIDSASVSTSVIVATQYLRSLYFASYVLTALGRTTEPASDTQYVFALAFMLTGYVITAVVVDNVQKRCTASAHEQKEFMATRLKIQRFLQRQHAPLSIHKRVNSFLDFWWFAHRGAMVGEILNELPETLKRDILRWICAPALQTLALLPDVRPVLDRLENAFLNHIQFILYGQGEIIYRRGAHATGMFFLLHGSVELSTGLVEPRELPTGSFFGTNGMQEDERQHCYLDDAVAVTGSILLFLAKEQLTALKKYFPTFASALLLLEQRLTNSKLAHASTKRSTRLGPVDMDVYNSRSGNHQWFRSMPSWLRINAIDPETPFVGAWEVCIFVVMTVQSGRCIFYLCFGVGEQEHAAVTTTTGILELFFLFDMLLRLRLGYSRFGNTVMDTRVIWRKYLRSFAFWVDLVAFLPLHVLNVVVDVEHRLPWINLNKLARLLRVPQHFGALEARFLKYTTELRLFKLVYYTFLLSHIFGCIWFNFGSQSATNGNPQFGVDHWMPPANLSTVSRTHQYAASLFWAFGLMSASSPGELPKTIGQCLFSVVVMTTGFFLFAYVIGNFSDVIELNDAENRAFYAGPPNHALACHFDTVSRSNICRRGRRCHPPARWWWGWIRSSKLKQVAEISAGSYFGESVLLTSTTRTSFVQAKTSCILYSLSRHSLELVFDRHPEWKQKVLQSMKIHQEQQKLLRLEQEELTPLKSQPGHRSAAAKLDLFNAIAERTEADFHELLKSKVSGLTKSGLRRLSFKIDVNLTQTRRRRRTSAPPKKKPKRSPWLPPGIASIFTGTAAQSPEHLVWLHLVVAASLYVAILEPYRIAFESLEVTYWFMGIVRELEVVCDVIFILDVCVNYHLTQSADSMELYEQEHSVAYVKERMSPWLRLNRCIKMWHFGHYTFELHRDSISIELHRLVSSTCLYLMTIYWTAVLYFIVALQYGYGDEWDAWVPSEDLNMDTHNATGELRTLRLLRGFFFATTALVKKGRTFIPATTLHLLFSVIVCFIGLLCMAFMIGEIAGLLISYINHEVEYRKNHIAVELYLSRWKIDGDLRDRAHIYLSSLWASHRGVDYQQLLDEVPSNIRTEAILCITNWPLMAFVEDTLRPIHPVYKGGGDTVFPLLQIIAQLLKFESYSRDENVMVEGSISKAMYFVVRGHLYTTSAAHENSYRGLSYKGGDYFGDKGLLGYSTSACTVRTVRSCDLMSLDSTSLYHALRSDQVSSTALSLAEAAVHAMKFQEPLKDVAAMEERWGNALLAAINLRLLESATTEMSVSFAGQRLHAILRSRFNVNTPAEAVHRFQSLLQLMVPHGVLHNFGTCSDPNRPWDADRSFNATSSTAEGTQLSISGSSSRSISIPMFSVPIALPT</sequence>
<keyword evidence="8" id="KW-0407">Ion channel</keyword>
<keyword evidence="3 10" id="KW-0812">Transmembrane</keyword>
<feature type="region of interest" description="Disordered" evidence="9">
    <location>
        <begin position="436"/>
        <end position="470"/>
    </location>
</feature>
<evidence type="ECO:0000256" key="6">
    <source>
        <dbReference type="ARBA" id="ARBA00023136"/>
    </source>
</evidence>
<dbReference type="PANTHER" id="PTHR45638:SF11">
    <property type="entry name" value="CYCLIC NUCLEOTIDE-GATED CATION CHANNEL SUBUNIT A"/>
    <property type="match status" value="1"/>
</dbReference>
<dbReference type="GO" id="GO:0044877">
    <property type="term" value="F:protein-containing complex binding"/>
    <property type="evidence" value="ECO:0007669"/>
    <property type="project" value="TreeGrafter"/>
</dbReference>
<dbReference type="SMART" id="SM00100">
    <property type="entry name" value="cNMP"/>
    <property type="match status" value="3"/>
</dbReference>
<evidence type="ECO:0000256" key="1">
    <source>
        <dbReference type="ARBA" id="ARBA00004141"/>
    </source>
</evidence>
<evidence type="ECO:0000256" key="5">
    <source>
        <dbReference type="ARBA" id="ARBA00023065"/>
    </source>
</evidence>
<feature type="transmembrane region" description="Helical" evidence="10">
    <location>
        <begin position="1696"/>
        <end position="1725"/>
    </location>
</feature>
<dbReference type="PROSITE" id="PS00889">
    <property type="entry name" value="CNMP_BINDING_2"/>
    <property type="match status" value="1"/>
</dbReference>
<feature type="transmembrane region" description="Helical" evidence="10">
    <location>
        <begin position="160"/>
        <end position="187"/>
    </location>
</feature>
<dbReference type="InterPro" id="IPR000595">
    <property type="entry name" value="cNMP-bd_dom"/>
</dbReference>
<keyword evidence="7" id="KW-1071">Ligand-gated ion channel</keyword>
<feature type="transmembrane region" description="Helical" evidence="10">
    <location>
        <begin position="524"/>
        <end position="549"/>
    </location>
</feature>
<dbReference type="InterPro" id="IPR005821">
    <property type="entry name" value="Ion_trans_dom"/>
</dbReference>
<feature type="transmembrane region" description="Helical" evidence="10">
    <location>
        <begin position="1106"/>
        <end position="1125"/>
    </location>
</feature>
<keyword evidence="6 10" id="KW-0472">Membrane</keyword>
<evidence type="ECO:0000256" key="2">
    <source>
        <dbReference type="ARBA" id="ARBA00022448"/>
    </source>
</evidence>
<feature type="transmembrane region" description="Helical" evidence="10">
    <location>
        <begin position="1168"/>
        <end position="1186"/>
    </location>
</feature>
<dbReference type="GO" id="GO:0005221">
    <property type="term" value="F:intracellularly cyclic nucleotide-activated monoatomic cation channel activity"/>
    <property type="evidence" value="ECO:0007669"/>
    <property type="project" value="InterPro"/>
</dbReference>
<dbReference type="SUPFAM" id="SSF81324">
    <property type="entry name" value="Voltage-gated potassium channels"/>
    <property type="match status" value="4"/>
</dbReference>
<reference evidence="12" key="2">
    <citation type="journal article" date="2023" name="Microbiol Resour">
        <title>Decontamination and Annotation of the Draft Genome Sequence of the Oomycete Lagenidium giganteum ARSEF 373.</title>
        <authorList>
            <person name="Morgan W.R."/>
            <person name="Tartar A."/>
        </authorList>
    </citation>
    <scope>NUCLEOTIDE SEQUENCE</scope>
    <source>
        <strain evidence="12">ARSEF 373</strain>
    </source>
</reference>
<feature type="transmembrane region" description="Helical" evidence="10">
    <location>
        <begin position="750"/>
        <end position="768"/>
    </location>
</feature>
<dbReference type="Gene3D" id="2.60.120.10">
    <property type="entry name" value="Jelly Rolls"/>
    <property type="match status" value="4"/>
</dbReference>
<dbReference type="InterPro" id="IPR050866">
    <property type="entry name" value="CNG_cation_channel"/>
</dbReference>
<feature type="transmembrane region" description="Helical" evidence="10">
    <location>
        <begin position="555"/>
        <end position="576"/>
    </location>
</feature>
<keyword evidence="2" id="KW-0813">Transport</keyword>
<name>A0AAV2YYN9_9STRA</name>
<dbReference type="GO" id="GO:0016020">
    <property type="term" value="C:membrane"/>
    <property type="evidence" value="ECO:0007669"/>
    <property type="project" value="UniProtKB-SubCell"/>
</dbReference>
<dbReference type="InterPro" id="IPR018488">
    <property type="entry name" value="cNMP-bd_CS"/>
</dbReference>
<dbReference type="Pfam" id="PF00520">
    <property type="entry name" value="Ion_trans"/>
    <property type="match status" value="3"/>
</dbReference>
<evidence type="ECO:0000256" key="3">
    <source>
        <dbReference type="ARBA" id="ARBA00022692"/>
    </source>
</evidence>
<organism evidence="12 13">
    <name type="scientific">Lagenidium giganteum</name>
    <dbReference type="NCBI Taxonomy" id="4803"/>
    <lineage>
        <taxon>Eukaryota</taxon>
        <taxon>Sar</taxon>
        <taxon>Stramenopiles</taxon>
        <taxon>Oomycota</taxon>
        <taxon>Peronosporomycetes</taxon>
        <taxon>Pythiales</taxon>
        <taxon>Pythiaceae</taxon>
    </lineage>
</organism>
<evidence type="ECO:0000313" key="12">
    <source>
        <dbReference type="EMBL" id="DAZ99511.1"/>
    </source>
</evidence>
<evidence type="ECO:0000256" key="10">
    <source>
        <dbReference type="SAM" id="Phobius"/>
    </source>
</evidence>
<dbReference type="InterPro" id="IPR018490">
    <property type="entry name" value="cNMP-bd_dom_sf"/>
</dbReference>
<dbReference type="InterPro" id="IPR014710">
    <property type="entry name" value="RmlC-like_jellyroll"/>
</dbReference>
<dbReference type="PANTHER" id="PTHR45638">
    <property type="entry name" value="CYCLIC NUCLEOTIDE-GATED CATION CHANNEL SUBUNIT A"/>
    <property type="match status" value="1"/>
</dbReference>
<keyword evidence="4 10" id="KW-1133">Transmembrane helix</keyword>
<feature type="transmembrane region" description="Helical" evidence="10">
    <location>
        <begin position="1619"/>
        <end position="1641"/>
    </location>
</feature>